<evidence type="ECO:0000256" key="18">
    <source>
        <dbReference type="ARBA" id="ARBA00077067"/>
    </source>
</evidence>
<dbReference type="FunFam" id="3.40.190.80:FF:000008">
    <property type="entry name" value="Sedoheptulose-1,7-bisphosphatase, chloroplastic"/>
    <property type="match status" value="1"/>
</dbReference>
<dbReference type="InterPro" id="IPR000146">
    <property type="entry name" value="FBPase_class-1"/>
</dbReference>
<protein>
    <recommendedName>
        <fullName evidence="17">Sedoheptulose-1,7-bisphosphatase, chloroplastic</fullName>
        <ecNumber evidence="6">3.1.3.37</ecNumber>
    </recommendedName>
    <alternativeName>
        <fullName evidence="18">SED(1,7)P2ase</fullName>
    </alternativeName>
    <alternativeName>
        <fullName evidence="19">Sedoheptulose bisphosphatase</fullName>
    </alternativeName>
</protein>
<comment type="similarity">
    <text evidence="4">Belongs to the FBPase class 1 family.</text>
</comment>
<dbReference type="EMBL" id="SDRB02010781">
    <property type="protein sequence ID" value="THG04377.1"/>
    <property type="molecule type" value="Genomic_DNA"/>
</dbReference>
<evidence type="ECO:0000256" key="9">
    <source>
        <dbReference type="ARBA" id="ARBA00022640"/>
    </source>
</evidence>
<evidence type="ECO:0000256" key="10">
    <source>
        <dbReference type="ARBA" id="ARBA00022723"/>
    </source>
</evidence>
<dbReference type="InterPro" id="IPR023079">
    <property type="entry name" value="SBPase"/>
</dbReference>
<dbReference type="InterPro" id="IPR053249">
    <property type="entry name" value="LFS"/>
</dbReference>
<dbReference type="GO" id="GO:0009507">
    <property type="term" value="C:chloroplast"/>
    <property type="evidence" value="ECO:0007669"/>
    <property type="project" value="UniProtKB-SubCell"/>
</dbReference>
<keyword evidence="10" id="KW-0479">Metal-binding</keyword>
<evidence type="ECO:0000256" key="17">
    <source>
        <dbReference type="ARBA" id="ARBA00070639"/>
    </source>
</evidence>
<dbReference type="GO" id="GO:0019253">
    <property type="term" value="P:reductive pentose-phosphate cycle"/>
    <property type="evidence" value="ECO:0007669"/>
    <property type="project" value="UniProtKB-KW"/>
</dbReference>
<name>A0A4V3WLE2_CAMSN</name>
<gene>
    <name evidence="22" type="ORF">TEA_029742</name>
</gene>
<keyword evidence="11" id="KW-0378">Hydrolase</keyword>
<dbReference type="InterPro" id="IPR019587">
    <property type="entry name" value="Polyketide_cyclase/dehydratase"/>
</dbReference>
<dbReference type="PRINTS" id="PR01958">
    <property type="entry name" value="S17BPHPHTASE"/>
</dbReference>
<keyword evidence="8" id="KW-0113">Calvin cycle</keyword>
<evidence type="ECO:0000256" key="3">
    <source>
        <dbReference type="ARBA" id="ARBA00005215"/>
    </source>
</evidence>
<dbReference type="CDD" id="cd00354">
    <property type="entry name" value="FBPase"/>
    <property type="match status" value="1"/>
</dbReference>
<keyword evidence="23" id="KW-1185">Reference proteome</keyword>
<dbReference type="SUPFAM" id="SSF55961">
    <property type="entry name" value="Bet v1-like"/>
    <property type="match status" value="3"/>
</dbReference>
<comment type="subunit">
    <text evidence="5">Homodimer.</text>
</comment>
<organism evidence="22 23">
    <name type="scientific">Camellia sinensis var. sinensis</name>
    <name type="common">China tea</name>
    <dbReference type="NCBI Taxonomy" id="542762"/>
    <lineage>
        <taxon>Eukaryota</taxon>
        <taxon>Viridiplantae</taxon>
        <taxon>Streptophyta</taxon>
        <taxon>Embryophyta</taxon>
        <taxon>Tracheophyta</taxon>
        <taxon>Spermatophyta</taxon>
        <taxon>Magnoliopsida</taxon>
        <taxon>eudicotyledons</taxon>
        <taxon>Gunneridae</taxon>
        <taxon>Pentapetalae</taxon>
        <taxon>asterids</taxon>
        <taxon>Ericales</taxon>
        <taxon>Theaceae</taxon>
        <taxon>Camellia</taxon>
    </lineage>
</organism>
<evidence type="ECO:0000256" key="12">
    <source>
        <dbReference type="ARBA" id="ARBA00022842"/>
    </source>
</evidence>
<evidence type="ECO:0000256" key="7">
    <source>
        <dbReference type="ARBA" id="ARBA00022528"/>
    </source>
</evidence>
<evidence type="ECO:0000256" key="19">
    <source>
        <dbReference type="ARBA" id="ARBA00082094"/>
    </source>
</evidence>
<dbReference type="InterPro" id="IPR044015">
    <property type="entry name" value="FBPase_C_dom"/>
</dbReference>
<dbReference type="GO" id="GO:0050278">
    <property type="term" value="F:sedoheptulose-bisphosphatase activity"/>
    <property type="evidence" value="ECO:0007669"/>
    <property type="project" value="UniProtKB-EC"/>
</dbReference>
<comment type="subcellular location">
    <subcellularLocation>
        <location evidence="2">Plastid</location>
        <location evidence="2">Chloroplast</location>
    </subcellularLocation>
</comment>
<keyword evidence="15" id="KW-0119">Carbohydrate metabolism</keyword>
<keyword evidence="13" id="KW-0809">Transit peptide</keyword>
<evidence type="ECO:0000256" key="14">
    <source>
        <dbReference type="ARBA" id="ARBA00023157"/>
    </source>
</evidence>
<dbReference type="AlphaFoldDB" id="A0A4V3WLE2"/>
<dbReference type="InterPro" id="IPR020548">
    <property type="entry name" value="Fructose_bisphosphatase_AS"/>
</dbReference>
<proteinExistence type="inferred from homology"/>
<keyword evidence="14" id="KW-1015">Disulfide bond</keyword>
<dbReference type="SUPFAM" id="SSF56655">
    <property type="entry name" value="Carbohydrate phosphatase"/>
    <property type="match status" value="1"/>
</dbReference>
<sequence>MWKFTKGRSSSFFASSTPCEALTFSHYCKYACSEEVPELQDMGGPAQGGFSVAFDPLDGSSIVDTNFTVGTIFGVWPGDKLTGVTGRDQVAAAMGIYGPRTTYVLALKDIPGTHEFLLLDEGKWIHVKDTTEIGEGKMFSPGNLRATFDNPDYDKLINYYVREKYTLRYTGGMVPDVNQIIVKEKGIFTNVTSPSSKAKLRLLFEVAPLGFLIEKAGGYSSDGKQSVLDKVIVNLDDRTQVAYGSKNEIIRFEETLYGSSRLKAGGVPVGAAAFEQENKKWQGSIGGIVEAPIHKVWEIVSQTNRLPEWMPMVERCTDLAGDDGVPGYVRLVSGFMFPQHDGDKSWIKERLVSMDPKSHSYVYRMEASNVGLDGSVNSLKLVDYGDDSTLVDWTFELNPLEGACEDSIVDYLGFLYKSCIKKIEGAIEASAKQKIGRASPSFPTIVLFVPPNIKQINMAFEQENKKWQGSIGGIVEAPIHKVWEIVSQTNRLPEWMPMVERCTDLAGDDGVPGYVRLVSGFMFPQHDGDKSWIKERLVSMDPKSHSYVYRMEASNVGLDGSVNSLKLVDYGDDSTLVDWTFELNPLEGACEDSIVDYLGFLYKSCIKKIEGAIEASAKQKIGRASPSFPTIVLFVPPNIKQINMAFEQENKKWQGSIGGIVEAPIHKVWEIVSQTNRLPEWMPMVERCTDLAGDDGVPGYVRLVSGFMFPQHDGDKSWIKERLVSMDPKSHSYVYRMEASNVGLDGSVNSLKLVDYGDDSTLVDWTFELNPLEGACEDSIVDYLGFLYKSCIKKIEGAIEASAKQKIG</sequence>
<dbReference type="FunFam" id="3.30.540.10:FF:000010">
    <property type="entry name" value="Sedoheptulose-1,7-bisphosphatase, chloroplastic"/>
    <property type="match status" value="1"/>
</dbReference>
<dbReference type="Gene3D" id="3.40.190.80">
    <property type="match status" value="1"/>
</dbReference>
<dbReference type="Pfam" id="PF18913">
    <property type="entry name" value="FBPase_C"/>
    <property type="match status" value="1"/>
</dbReference>
<evidence type="ECO:0000256" key="8">
    <source>
        <dbReference type="ARBA" id="ARBA00022567"/>
    </source>
</evidence>
<comment type="caution">
    <text evidence="22">The sequence shown here is derived from an EMBL/GenBank/DDBJ whole genome shotgun (WGS) entry which is preliminary data.</text>
</comment>
<dbReference type="PANTHER" id="PTHR33789">
    <property type="entry name" value="LACHRYMATORY-FACTOR SYNTHASE"/>
    <property type="match status" value="1"/>
</dbReference>
<dbReference type="GO" id="GO:0004864">
    <property type="term" value="F:protein phosphatase inhibitor activity"/>
    <property type="evidence" value="ECO:0007669"/>
    <property type="project" value="UniProtKB-ARBA"/>
</dbReference>
<evidence type="ECO:0000256" key="6">
    <source>
        <dbReference type="ARBA" id="ARBA00013045"/>
    </source>
</evidence>
<dbReference type="CDD" id="cd07821">
    <property type="entry name" value="PYR_PYL_RCAR_like"/>
    <property type="match status" value="3"/>
</dbReference>
<evidence type="ECO:0000256" key="11">
    <source>
        <dbReference type="ARBA" id="ARBA00022801"/>
    </source>
</evidence>
<evidence type="ECO:0000256" key="13">
    <source>
        <dbReference type="ARBA" id="ARBA00022946"/>
    </source>
</evidence>
<feature type="domain" description="Fructose-1-6-bisphosphatase class I N-terminal" evidence="20">
    <location>
        <begin position="13"/>
        <end position="128"/>
    </location>
</feature>
<dbReference type="Pfam" id="PF00316">
    <property type="entry name" value="FBPase"/>
    <property type="match status" value="1"/>
</dbReference>
<dbReference type="PANTHER" id="PTHR33789:SF5">
    <property type="entry name" value="BET V I_MAJOR LATEX PROTEIN DOMAIN-CONTAINING PROTEIN"/>
    <property type="match status" value="1"/>
</dbReference>
<dbReference type="InterPro" id="IPR033391">
    <property type="entry name" value="FBPase_N"/>
</dbReference>
<evidence type="ECO:0000256" key="2">
    <source>
        <dbReference type="ARBA" id="ARBA00004229"/>
    </source>
</evidence>
<accession>A0A4V3WLE2</accession>
<dbReference type="STRING" id="542762.A0A4V3WLE2"/>
<evidence type="ECO:0000256" key="4">
    <source>
        <dbReference type="ARBA" id="ARBA00010941"/>
    </source>
</evidence>
<evidence type="ECO:0000259" key="20">
    <source>
        <dbReference type="Pfam" id="PF00316"/>
    </source>
</evidence>
<keyword evidence="9" id="KW-0934">Plastid</keyword>
<dbReference type="Proteomes" id="UP000306102">
    <property type="component" value="Unassembled WGS sequence"/>
</dbReference>
<reference evidence="22 23" key="1">
    <citation type="journal article" date="2018" name="Proc. Natl. Acad. Sci. U.S.A.">
        <title>Draft genome sequence of Camellia sinensis var. sinensis provides insights into the evolution of the tea genome and tea quality.</title>
        <authorList>
            <person name="Wei C."/>
            <person name="Yang H."/>
            <person name="Wang S."/>
            <person name="Zhao J."/>
            <person name="Liu C."/>
            <person name="Gao L."/>
            <person name="Xia E."/>
            <person name="Lu Y."/>
            <person name="Tai Y."/>
            <person name="She G."/>
            <person name="Sun J."/>
            <person name="Cao H."/>
            <person name="Tong W."/>
            <person name="Gao Q."/>
            <person name="Li Y."/>
            <person name="Deng W."/>
            <person name="Jiang X."/>
            <person name="Wang W."/>
            <person name="Chen Q."/>
            <person name="Zhang S."/>
            <person name="Li H."/>
            <person name="Wu J."/>
            <person name="Wang P."/>
            <person name="Li P."/>
            <person name="Shi C."/>
            <person name="Zheng F."/>
            <person name="Jian J."/>
            <person name="Huang B."/>
            <person name="Shan D."/>
            <person name="Shi M."/>
            <person name="Fang C."/>
            <person name="Yue Y."/>
            <person name="Li F."/>
            <person name="Li D."/>
            <person name="Wei S."/>
            <person name="Han B."/>
            <person name="Jiang C."/>
            <person name="Yin Y."/>
            <person name="Xia T."/>
            <person name="Zhang Z."/>
            <person name="Bennetzen J.L."/>
            <person name="Zhao S."/>
            <person name="Wan X."/>
        </authorList>
    </citation>
    <scope>NUCLEOTIDE SEQUENCE [LARGE SCALE GENOMIC DNA]</scope>
    <source>
        <strain evidence="23">cv. Shuchazao</strain>
        <tissue evidence="22">Leaf</tissue>
    </source>
</reference>
<evidence type="ECO:0000256" key="5">
    <source>
        <dbReference type="ARBA" id="ARBA00011738"/>
    </source>
</evidence>
<dbReference type="GO" id="GO:0046872">
    <property type="term" value="F:metal ion binding"/>
    <property type="evidence" value="ECO:0007669"/>
    <property type="project" value="UniProtKB-KW"/>
</dbReference>
<comment type="cofactor">
    <cofactor evidence="1">
        <name>Mg(2+)</name>
        <dbReference type="ChEBI" id="CHEBI:18420"/>
    </cofactor>
</comment>
<dbReference type="InterPro" id="IPR023393">
    <property type="entry name" value="START-like_dom_sf"/>
</dbReference>
<keyword evidence="12" id="KW-0460">Magnesium</keyword>
<dbReference type="EC" id="3.1.3.37" evidence="6"/>
<evidence type="ECO:0000256" key="1">
    <source>
        <dbReference type="ARBA" id="ARBA00001946"/>
    </source>
</evidence>
<dbReference type="Pfam" id="PF10604">
    <property type="entry name" value="Polyketide_cyc2"/>
    <property type="match status" value="3"/>
</dbReference>
<evidence type="ECO:0000313" key="22">
    <source>
        <dbReference type="EMBL" id="THG04377.1"/>
    </source>
</evidence>
<evidence type="ECO:0000313" key="23">
    <source>
        <dbReference type="Proteomes" id="UP000306102"/>
    </source>
</evidence>
<feature type="domain" description="Fructose-1-6-bisphosphatase class 1 C-terminal" evidence="21">
    <location>
        <begin position="135"/>
        <end position="255"/>
    </location>
</feature>
<comment type="pathway">
    <text evidence="3">Carbohydrate biosynthesis; Calvin cycle.</text>
</comment>
<evidence type="ECO:0000256" key="16">
    <source>
        <dbReference type="ARBA" id="ARBA00034040"/>
    </source>
</evidence>
<dbReference type="PROSITE" id="PS00124">
    <property type="entry name" value="FBPASE"/>
    <property type="match status" value="1"/>
</dbReference>
<evidence type="ECO:0000259" key="21">
    <source>
        <dbReference type="Pfam" id="PF18913"/>
    </source>
</evidence>
<evidence type="ECO:0000256" key="15">
    <source>
        <dbReference type="ARBA" id="ARBA00023277"/>
    </source>
</evidence>
<dbReference type="Gene3D" id="3.30.540.10">
    <property type="entry name" value="Fructose-1,6-Bisphosphatase, subunit A, domain 1"/>
    <property type="match status" value="1"/>
</dbReference>
<keyword evidence="7" id="KW-0150">Chloroplast</keyword>
<dbReference type="Gene3D" id="3.30.530.20">
    <property type="match status" value="3"/>
</dbReference>
<comment type="catalytic activity">
    <reaction evidence="16">
        <text>D-sedoheptulose 1,7-bisphosphate + H2O = D-sedoheptulose 7-phosphate + phosphate</text>
        <dbReference type="Rhea" id="RHEA:17461"/>
        <dbReference type="ChEBI" id="CHEBI:15377"/>
        <dbReference type="ChEBI" id="CHEBI:43474"/>
        <dbReference type="ChEBI" id="CHEBI:57483"/>
        <dbReference type="ChEBI" id="CHEBI:58335"/>
        <dbReference type="EC" id="3.1.3.37"/>
    </reaction>
</comment>